<organism evidence="1 2">
    <name type="scientific">Actinomadura latina</name>
    <dbReference type="NCBI Taxonomy" id="163603"/>
    <lineage>
        <taxon>Bacteria</taxon>
        <taxon>Bacillati</taxon>
        <taxon>Actinomycetota</taxon>
        <taxon>Actinomycetes</taxon>
        <taxon>Streptosporangiales</taxon>
        <taxon>Thermomonosporaceae</taxon>
        <taxon>Actinomadura</taxon>
    </lineage>
</organism>
<evidence type="ECO:0000313" key="1">
    <source>
        <dbReference type="EMBL" id="NKZ09130.1"/>
    </source>
</evidence>
<protein>
    <submittedName>
        <fullName evidence="1">Uncharacterized protein</fullName>
    </submittedName>
</protein>
<gene>
    <name evidence="1" type="ORF">HGB48_36140</name>
</gene>
<name>A0A846Z6R1_9ACTN</name>
<sequence length="118" mass="12994">MGADRKERPFVSVIRKVNVTCPKCPVKLAKICARIKGRVRVVVGGKIVVSMSAVVVASRREWEDREWFPPSPQLAVCLSGDKSRLADLTDDELLQVAAAARRQTSWARANAFSGSEIE</sequence>
<dbReference type="AlphaFoldDB" id="A0A846Z6R1"/>
<comment type="caution">
    <text evidence="1">The sequence shown here is derived from an EMBL/GenBank/DDBJ whole genome shotgun (WGS) entry which is preliminary data.</text>
</comment>
<keyword evidence="2" id="KW-1185">Reference proteome</keyword>
<proteinExistence type="predicted"/>
<evidence type="ECO:0000313" key="2">
    <source>
        <dbReference type="Proteomes" id="UP000579250"/>
    </source>
</evidence>
<dbReference type="EMBL" id="JAAXPI010000125">
    <property type="protein sequence ID" value="NKZ09130.1"/>
    <property type="molecule type" value="Genomic_DNA"/>
</dbReference>
<accession>A0A846Z6R1</accession>
<reference evidence="1 2" key="1">
    <citation type="submission" date="2020-04" db="EMBL/GenBank/DDBJ databases">
        <title>MicrobeNet Type strains.</title>
        <authorList>
            <person name="Nicholson A.C."/>
        </authorList>
    </citation>
    <scope>NUCLEOTIDE SEQUENCE [LARGE SCALE GENOMIC DNA]</scope>
    <source>
        <strain evidence="1 2">ATCC BAA-277</strain>
    </source>
</reference>
<dbReference type="Proteomes" id="UP000579250">
    <property type="component" value="Unassembled WGS sequence"/>
</dbReference>